<dbReference type="OrthoDB" id="3781747at2759"/>
<reference evidence="2 3" key="1">
    <citation type="submission" date="2020-01" db="EMBL/GenBank/DDBJ databases">
        <authorList>
            <consortium name="DOE Joint Genome Institute"/>
            <person name="Haridas S."/>
            <person name="Albert R."/>
            <person name="Binder M."/>
            <person name="Bloem J."/>
            <person name="Labutti K."/>
            <person name="Salamov A."/>
            <person name="Andreopoulos B."/>
            <person name="Baker S.E."/>
            <person name="Barry K."/>
            <person name="Bills G."/>
            <person name="Bluhm B.H."/>
            <person name="Cannon C."/>
            <person name="Castanera R."/>
            <person name="Culley D.E."/>
            <person name="Daum C."/>
            <person name="Ezra D."/>
            <person name="Gonzalez J.B."/>
            <person name="Henrissat B."/>
            <person name="Kuo A."/>
            <person name="Liang C."/>
            <person name="Lipzen A."/>
            <person name="Lutzoni F."/>
            <person name="Magnuson J."/>
            <person name="Mondo S."/>
            <person name="Nolan M."/>
            <person name="Ohm R."/>
            <person name="Pangilinan J."/>
            <person name="Park H.-J.H."/>
            <person name="Ramirez L."/>
            <person name="Alfaro M."/>
            <person name="Sun H."/>
            <person name="Tritt A."/>
            <person name="Yoshinaga Y."/>
            <person name="Zwiers L.-H.L."/>
            <person name="Turgeon B.G."/>
            <person name="Goodwin S.B."/>
            <person name="Spatafora J.W."/>
            <person name="Crous P.W."/>
            <person name="Grigoriev I.V."/>
        </authorList>
    </citation>
    <scope>NUCLEOTIDE SEQUENCE [LARGE SCALE GENOMIC DNA]</scope>
    <source>
        <strain evidence="2 3">CBS 611.86</strain>
    </source>
</reference>
<sequence>MKLPSRTSLSFLALLLPLATSLPTTTSSATALGSPTNFYIVSCTDGPDDTDTDTDTFDAIAYYPRGTPNPPDASQSPSAYVEINRPSGPIEGELHAAEFAGDKWFNVRIDAGAGLLKPGEIAGSGDFEGEPFVCFKKSGVVWGEGKVRCEARYWCPSIQV</sequence>
<protein>
    <submittedName>
        <fullName evidence="2">Uncharacterized protein</fullName>
    </submittedName>
</protein>
<dbReference type="Proteomes" id="UP000481861">
    <property type="component" value="Unassembled WGS sequence"/>
</dbReference>
<feature type="signal peptide" evidence="1">
    <location>
        <begin position="1"/>
        <end position="21"/>
    </location>
</feature>
<evidence type="ECO:0000313" key="2">
    <source>
        <dbReference type="EMBL" id="KAF2866598.1"/>
    </source>
</evidence>
<evidence type="ECO:0000256" key="1">
    <source>
        <dbReference type="SAM" id="SignalP"/>
    </source>
</evidence>
<gene>
    <name evidence="2" type="ORF">BDV95DRAFT_611659</name>
</gene>
<comment type="caution">
    <text evidence="2">The sequence shown here is derived from an EMBL/GenBank/DDBJ whole genome shotgun (WGS) entry which is preliminary data.</text>
</comment>
<organism evidence="2 3">
    <name type="scientific">Massariosphaeria phaeospora</name>
    <dbReference type="NCBI Taxonomy" id="100035"/>
    <lineage>
        <taxon>Eukaryota</taxon>
        <taxon>Fungi</taxon>
        <taxon>Dikarya</taxon>
        <taxon>Ascomycota</taxon>
        <taxon>Pezizomycotina</taxon>
        <taxon>Dothideomycetes</taxon>
        <taxon>Pleosporomycetidae</taxon>
        <taxon>Pleosporales</taxon>
        <taxon>Pleosporales incertae sedis</taxon>
        <taxon>Massariosphaeria</taxon>
    </lineage>
</organism>
<evidence type="ECO:0000313" key="3">
    <source>
        <dbReference type="Proteomes" id="UP000481861"/>
    </source>
</evidence>
<feature type="chain" id="PRO_5028974459" evidence="1">
    <location>
        <begin position="22"/>
        <end position="160"/>
    </location>
</feature>
<keyword evidence="3" id="KW-1185">Reference proteome</keyword>
<accession>A0A7C8M2W6</accession>
<dbReference type="AlphaFoldDB" id="A0A7C8M2W6"/>
<proteinExistence type="predicted"/>
<dbReference type="EMBL" id="JAADJZ010000027">
    <property type="protein sequence ID" value="KAF2866598.1"/>
    <property type="molecule type" value="Genomic_DNA"/>
</dbReference>
<name>A0A7C8M2W6_9PLEO</name>
<keyword evidence="1" id="KW-0732">Signal</keyword>